<evidence type="ECO:0000256" key="3">
    <source>
        <dbReference type="ARBA" id="ARBA00023125"/>
    </source>
</evidence>
<sequence>MEPTNTRSLINTFITSLEGAGKSRHTIIAYKKDMEQFVGHLASVEKNDIREVKKEDIEAFIAKLLHDGYTKKSASRKLNSIRTFFRFLKTESLLQVNPSLEVSHPKYTQAPPRILSKLEYRALRDVAKEDPRTYAIVEILLQTGLRIGELARIKLDDVVNDSLRVGGRDIPLNQAVSKAISDYIKARYDSNDPHLFVTKSGKPLLVRNIRSIIARCFREVGIENAKVQDLRNTFIAYQLMNGASISYISKIVGHKRLSSTEKYLELIKEQGTSREKLGEL</sequence>
<dbReference type="Pfam" id="PF02899">
    <property type="entry name" value="Phage_int_SAM_1"/>
    <property type="match status" value="1"/>
</dbReference>
<keyword evidence="2" id="KW-0229">DNA integration</keyword>
<evidence type="ECO:0000256" key="1">
    <source>
        <dbReference type="ARBA" id="ARBA00008857"/>
    </source>
</evidence>
<dbReference type="InterPro" id="IPR013762">
    <property type="entry name" value="Integrase-like_cat_sf"/>
</dbReference>
<dbReference type="SUPFAM" id="SSF56349">
    <property type="entry name" value="DNA breaking-rejoining enzymes"/>
    <property type="match status" value="1"/>
</dbReference>
<protein>
    <recommendedName>
        <fullName evidence="10">Tyrosine recombinase XerC</fullName>
    </recommendedName>
</protein>
<evidence type="ECO:0000313" key="9">
    <source>
        <dbReference type="Proteomes" id="UP000178372"/>
    </source>
</evidence>
<dbReference type="PANTHER" id="PTHR30349:SF41">
    <property type="entry name" value="INTEGRASE_RECOMBINASE PROTEIN MJ0367-RELATED"/>
    <property type="match status" value="1"/>
</dbReference>
<dbReference type="InterPro" id="IPR010998">
    <property type="entry name" value="Integrase_recombinase_N"/>
</dbReference>
<dbReference type="InterPro" id="IPR002104">
    <property type="entry name" value="Integrase_catalytic"/>
</dbReference>
<dbReference type="EMBL" id="MFZF01000033">
    <property type="protein sequence ID" value="OGK15199.1"/>
    <property type="molecule type" value="Genomic_DNA"/>
</dbReference>
<evidence type="ECO:0000256" key="2">
    <source>
        <dbReference type="ARBA" id="ARBA00022908"/>
    </source>
</evidence>
<dbReference type="GO" id="GO:0003677">
    <property type="term" value="F:DNA binding"/>
    <property type="evidence" value="ECO:0007669"/>
    <property type="project" value="UniProtKB-UniRule"/>
</dbReference>
<accession>A0A1F7G8I0</accession>
<dbReference type="CDD" id="cd00397">
    <property type="entry name" value="DNA_BRE_C"/>
    <property type="match status" value="1"/>
</dbReference>
<proteinExistence type="inferred from homology"/>
<evidence type="ECO:0000256" key="4">
    <source>
        <dbReference type="ARBA" id="ARBA00023172"/>
    </source>
</evidence>
<dbReference type="Gene3D" id="1.10.443.10">
    <property type="entry name" value="Intergrase catalytic core"/>
    <property type="match status" value="1"/>
</dbReference>
<evidence type="ECO:0000256" key="5">
    <source>
        <dbReference type="PROSITE-ProRule" id="PRU01248"/>
    </source>
</evidence>
<keyword evidence="3 5" id="KW-0238">DNA-binding</keyword>
<dbReference type="InterPro" id="IPR004107">
    <property type="entry name" value="Integrase_SAM-like_N"/>
</dbReference>
<keyword evidence="4" id="KW-0233">DNA recombination</keyword>
<feature type="domain" description="Core-binding (CB)" evidence="7">
    <location>
        <begin position="4"/>
        <end position="89"/>
    </location>
</feature>
<dbReference type="InterPro" id="IPR050090">
    <property type="entry name" value="Tyrosine_recombinase_XerCD"/>
</dbReference>
<dbReference type="GO" id="GO:0006310">
    <property type="term" value="P:DNA recombination"/>
    <property type="evidence" value="ECO:0007669"/>
    <property type="project" value="UniProtKB-KW"/>
</dbReference>
<evidence type="ECO:0000313" key="8">
    <source>
        <dbReference type="EMBL" id="OGK15199.1"/>
    </source>
</evidence>
<evidence type="ECO:0000259" key="6">
    <source>
        <dbReference type="PROSITE" id="PS51898"/>
    </source>
</evidence>
<comment type="similarity">
    <text evidence="1">Belongs to the 'phage' integrase family.</text>
</comment>
<evidence type="ECO:0000259" key="7">
    <source>
        <dbReference type="PROSITE" id="PS51900"/>
    </source>
</evidence>
<dbReference type="InterPro" id="IPR044068">
    <property type="entry name" value="CB"/>
</dbReference>
<dbReference type="PROSITE" id="PS51900">
    <property type="entry name" value="CB"/>
    <property type="match status" value="1"/>
</dbReference>
<dbReference type="Pfam" id="PF00589">
    <property type="entry name" value="Phage_integrase"/>
    <property type="match status" value="1"/>
</dbReference>
<name>A0A1F7G8I0_9BACT</name>
<dbReference type="Proteomes" id="UP000178372">
    <property type="component" value="Unassembled WGS sequence"/>
</dbReference>
<gene>
    <name evidence="8" type="ORF">A2690_00275</name>
</gene>
<dbReference type="Gene3D" id="1.10.150.130">
    <property type="match status" value="1"/>
</dbReference>
<dbReference type="AlphaFoldDB" id="A0A1F7G8I0"/>
<dbReference type="InterPro" id="IPR011010">
    <property type="entry name" value="DNA_brk_join_enz"/>
</dbReference>
<evidence type="ECO:0008006" key="10">
    <source>
        <dbReference type="Google" id="ProtNLM"/>
    </source>
</evidence>
<dbReference type="GO" id="GO:0015074">
    <property type="term" value="P:DNA integration"/>
    <property type="evidence" value="ECO:0007669"/>
    <property type="project" value="UniProtKB-KW"/>
</dbReference>
<dbReference type="PANTHER" id="PTHR30349">
    <property type="entry name" value="PHAGE INTEGRASE-RELATED"/>
    <property type="match status" value="1"/>
</dbReference>
<reference evidence="8 9" key="1">
    <citation type="journal article" date="2016" name="Nat. Commun.">
        <title>Thousands of microbial genomes shed light on interconnected biogeochemical processes in an aquifer system.</title>
        <authorList>
            <person name="Anantharaman K."/>
            <person name="Brown C.T."/>
            <person name="Hug L.A."/>
            <person name="Sharon I."/>
            <person name="Castelle C.J."/>
            <person name="Probst A.J."/>
            <person name="Thomas B.C."/>
            <person name="Singh A."/>
            <person name="Wilkins M.J."/>
            <person name="Karaoz U."/>
            <person name="Brodie E.L."/>
            <person name="Williams K.H."/>
            <person name="Hubbard S.S."/>
            <person name="Banfield J.F."/>
        </authorList>
    </citation>
    <scope>NUCLEOTIDE SEQUENCE [LARGE SCALE GENOMIC DNA]</scope>
</reference>
<comment type="caution">
    <text evidence="8">The sequence shown here is derived from an EMBL/GenBank/DDBJ whole genome shotgun (WGS) entry which is preliminary data.</text>
</comment>
<feature type="domain" description="Tyr recombinase" evidence="6">
    <location>
        <begin position="110"/>
        <end position="276"/>
    </location>
</feature>
<organism evidence="8 9">
    <name type="scientific">Candidatus Roizmanbacteria bacterium RIFCSPHIGHO2_01_FULL_39_12b</name>
    <dbReference type="NCBI Taxonomy" id="1802030"/>
    <lineage>
        <taxon>Bacteria</taxon>
        <taxon>Candidatus Roizmaniibacteriota</taxon>
    </lineage>
</organism>
<dbReference type="PROSITE" id="PS51898">
    <property type="entry name" value="TYR_RECOMBINASE"/>
    <property type="match status" value="1"/>
</dbReference>